<comment type="caution">
    <text evidence="2">The sequence shown here is derived from an EMBL/GenBank/DDBJ whole genome shotgun (WGS) entry which is preliminary data.</text>
</comment>
<dbReference type="EMBL" id="VSRR010002475">
    <property type="protein sequence ID" value="MPC31628.1"/>
    <property type="molecule type" value="Genomic_DNA"/>
</dbReference>
<evidence type="ECO:0000313" key="2">
    <source>
        <dbReference type="EMBL" id="MPC31628.1"/>
    </source>
</evidence>
<proteinExistence type="predicted"/>
<accession>A0A5B7EDR4</accession>
<feature type="region of interest" description="Disordered" evidence="1">
    <location>
        <begin position="34"/>
        <end position="61"/>
    </location>
</feature>
<evidence type="ECO:0000313" key="3">
    <source>
        <dbReference type="Proteomes" id="UP000324222"/>
    </source>
</evidence>
<keyword evidence="3" id="KW-1185">Reference proteome</keyword>
<protein>
    <submittedName>
        <fullName evidence="2">Uncharacterized protein</fullName>
    </submittedName>
</protein>
<gene>
    <name evidence="2" type="ORF">E2C01_024923</name>
</gene>
<sequence length="61" mass="7078">MKVKDVEIGPEFNSSDHRSLLFTINFDKAKKRITKNRYDDDDDDGDGEEEDEEERKAVAKS</sequence>
<feature type="compositionally biased region" description="Acidic residues" evidence="1">
    <location>
        <begin position="39"/>
        <end position="53"/>
    </location>
</feature>
<organism evidence="2 3">
    <name type="scientific">Portunus trituberculatus</name>
    <name type="common">Swimming crab</name>
    <name type="synonym">Neptunus trituberculatus</name>
    <dbReference type="NCBI Taxonomy" id="210409"/>
    <lineage>
        <taxon>Eukaryota</taxon>
        <taxon>Metazoa</taxon>
        <taxon>Ecdysozoa</taxon>
        <taxon>Arthropoda</taxon>
        <taxon>Crustacea</taxon>
        <taxon>Multicrustacea</taxon>
        <taxon>Malacostraca</taxon>
        <taxon>Eumalacostraca</taxon>
        <taxon>Eucarida</taxon>
        <taxon>Decapoda</taxon>
        <taxon>Pleocyemata</taxon>
        <taxon>Brachyura</taxon>
        <taxon>Eubrachyura</taxon>
        <taxon>Portunoidea</taxon>
        <taxon>Portunidae</taxon>
        <taxon>Portuninae</taxon>
        <taxon>Portunus</taxon>
    </lineage>
</organism>
<dbReference type="AlphaFoldDB" id="A0A5B7EDR4"/>
<name>A0A5B7EDR4_PORTR</name>
<reference evidence="2 3" key="1">
    <citation type="submission" date="2019-05" db="EMBL/GenBank/DDBJ databases">
        <title>Another draft genome of Portunus trituberculatus and its Hox gene families provides insights of decapod evolution.</title>
        <authorList>
            <person name="Jeong J.-H."/>
            <person name="Song I."/>
            <person name="Kim S."/>
            <person name="Choi T."/>
            <person name="Kim D."/>
            <person name="Ryu S."/>
            <person name="Kim W."/>
        </authorList>
    </citation>
    <scope>NUCLEOTIDE SEQUENCE [LARGE SCALE GENOMIC DNA]</scope>
    <source>
        <tissue evidence="2">Muscle</tissue>
    </source>
</reference>
<evidence type="ECO:0000256" key="1">
    <source>
        <dbReference type="SAM" id="MobiDB-lite"/>
    </source>
</evidence>
<dbReference type="Proteomes" id="UP000324222">
    <property type="component" value="Unassembled WGS sequence"/>
</dbReference>